<dbReference type="Proteomes" id="UP000433652">
    <property type="component" value="Unassembled WGS sequence"/>
</dbReference>
<feature type="signal peptide" evidence="1">
    <location>
        <begin position="1"/>
        <end position="21"/>
    </location>
</feature>
<evidence type="ECO:0000313" key="4">
    <source>
        <dbReference type="Proteomes" id="UP000433652"/>
    </source>
</evidence>
<feature type="chain" id="PRO_5026155459" evidence="1">
    <location>
        <begin position="22"/>
        <end position="157"/>
    </location>
</feature>
<organism evidence="3 4">
    <name type="scientific">Croceibacterium salegens</name>
    <dbReference type="NCBI Taxonomy" id="1737568"/>
    <lineage>
        <taxon>Bacteria</taxon>
        <taxon>Pseudomonadati</taxon>
        <taxon>Pseudomonadota</taxon>
        <taxon>Alphaproteobacteria</taxon>
        <taxon>Sphingomonadales</taxon>
        <taxon>Erythrobacteraceae</taxon>
        <taxon>Croceibacterium</taxon>
    </lineage>
</organism>
<dbReference type="CDD" id="cd02209">
    <property type="entry name" value="cupin_XRE_C"/>
    <property type="match status" value="1"/>
</dbReference>
<evidence type="ECO:0000313" key="3">
    <source>
        <dbReference type="EMBL" id="MXO61156.1"/>
    </source>
</evidence>
<dbReference type="EMBL" id="WTYM01000059">
    <property type="protein sequence ID" value="MXO61156.1"/>
    <property type="molecule type" value="Genomic_DNA"/>
</dbReference>
<feature type="domain" description="Cupin type-2" evidence="2">
    <location>
        <begin position="87"/>
        <end position="152"/>
    </location>
</feature>
<dbReference type="Pfam" id="PF07883">
    <property type="entry name" value="Cupin_2"/>
    <property type="match status" value="1"/>
</dbReference>
<reference evidence="3 4" key="1">
    <citation type="submission" date="2019-12" db="EMBL/GenBank/DDBJ databases">
        <title>Genomic-based taxomic classification of the family Erythrobacteraceae.</title>
        <authorList>
            <person name="Xu L."/>
        </authorList>
    </citation>
    <scope>NUCLEOTIDE SEQUENCE [LARGE SCALE GENOMIC DNA]</scope>
    <source>
        <strain evidence="3 4">MCCC 1K01500</strain>
    </source>
</reference>
<dbReference type="RefSeq" id="WP_159797969.1">
    <property type="nucleotide sequence ID" value="NZ_WTYM01000059.1"/>
</dbReference>
<dbReference type="AlphaFoldDB" id="A0A6I4T1G9"/>
<name>A0A6I4T1G9_9SPHN</name>
<dbReference type="OrthoDB" id="9792093at2"/>
<keyword evidence="4" id="KW-1185">Reference proteome</keyword>
<proteinExistence type="predicted"/>
<comment type="caution">
    <text evidence="3">The sequence shown here is derived from an EMBL/GenBank/DDBJ whole genome shotgun (WGS) entry which is preliminary data.</text>
</comment>
<dbReference type="SUPFAM" id="SSF51182">
    <property type="entry name" value="RmlC-like cupins"/>
    <property type="match status" value="1"/>
</dbReference>
<dbReference type="InterPro" id="IPR013096">
    <property type="entry name" value="Cupin_2"/>
</dbReference>
<sequence>MTGRILKGLLLLGAAGGLAGAEPPSAYDAAVEATPPEVSPPPRPGNAPTVFSASDFTWENKAFGKQAFLINRSSRTLDLLEIHATIVETGANSHEPHRHRYEEVLVLQSGRVEVEVNGVTEEIGPGSVMVFLSQDWHAVRNIGDEPAVYTVINVGPP</sequence>
<keyword evidence="1" id="KW-0732">Signal</keyword>
<evidence type="ECO:0000259" key="2">
    <source>
        <dbReference type="Pfam" id="PF07883"/>
    </source>
</evidence>
<dbReference type="InterPro" id="IPR011051">
    <property type="entry name" value="RmlC_Cupin_sf"/>
</dbReference>
<dbReference type="Gene3D" id="2.60.120.10">
    <property type="entry name" value="Jelly Rolls"/>
    <property type="match status" value="1"/>
</dbReference>
<evidence type="ECO:0000256" key="1">
    <source>
        <dbReference type="SAM" id="SignalP"/>
    </source>
</evidence>
<dbReference type="InterPro" id="IPR014710">
    <property type="entry name" value="RmlC-like_jellyroll"/>
</dbReference>
<gene>
    <name evidence="3" type="ORF">GRI89_16555</name>
</gene>
<accession>A0A6I4T1G9</accession>
<protein>
    <submittedName>
        <fullName evidence="3">Cupin domain-containing protein</fullName>
    </submittedName>
</protein>